<sequence>MKATITNQQRIYIIENTPRGEEVNLNT</sequence>
<proteinExistence type="predicted"/>
<dbReference type="EMBL" id="UINC01187416">
    <property type="protein sequence ID" value="SVE00131.1"/>
    <property type="molecule type" value="Genomic_DNA"/>
</dbReference>
<protein>
    <submittedName>
        <fullName evidence="1">Uncharacterized protein</fullName>
    </submittedName>
</protein>
<dbReference type="AlphaFoldDB" id="A0A382ZXF6"/>
<gene>
    <name evidence="1" type="ORF">METZ01_LOCUS452985</name>
</gene>
<organism evidence="1">
    <name type="scientific">marine metagenome</name>
    <dbReference type="NCBI Taxonomy" id="408172"/>
    <lineage>
        <taxon>unclassified sequences</taxon>
        <taxon>metagenomes</taxon>
        <taxon>ecological metagenomes</taxon>
    </lineage>
</organism>
<evidence type="ECO:0000313" key="1">
    <source>
        <dbReference type="EMBL" id="SVE00131.1"/>
    </source>
</evidence>
<name>A0A382ZXF6_9ZZZZ</name>
<accession>A0A382ZXF6</accession>
<reference evidence="1" key="1">
    <citation type="submission" date="2018-05" db="EMBL/GenBank/DDBJ databases">
        <authorList>
            <person name="Lanie J.A."/>
            <person name="Ng W.-L."/>
            <person name="Kazmierczak K.M."/>
            <person name="Andrzejewski T.M."/>
            <person name="Davidsen T.M."/>
            <person name="Wayne K.J."/>
            <person name="Tettelin H."/>
            <person name="Glass J.I."/>
            <person name="Rusch D."/>
            <person name="Podicherti R."/>
            <person name="Tsui H.-C.T."/>
            <person name="Winkler M.E."/>
        </authorList>
    </citation>
    <scope>NUCLEOTIDE SEQUENCE</scope>
</reference>